<protein>
    <submittedName>
        <fullName evidence="1">Uncharacterized protein</fullName>
    </submittedName>
</protein>
<gene>
    <name evidence="1" type="ORF">ZEAMMB73_Zm00001d005880</name>
</gene>
<sequence length="98" mass="11245">MRSLFECSKSKNQAGKFIPSTLHPFFISLHPLSQIDNLLQSAMIKGTNKIMPTLLHKSGTSTVEKRGHSEFSEVLPRLPRIVFWPYIGRFLEDNNKIF</sequence>
<organism evidence="1">
    <name type="scientific">Zea mays</name>
    <name type="common">Maize</name>
    <dbReference type="NCBI Taxonomy" id="4577"/>
    <lineage>
        <taxon>Eukaryota</taxon>
        <taxon>Viridiplantae</taxon>
        <taxon>Streptophyta</taxon>
        <taxon>Embryophyta</taxon>
        <taxon>Tracheophyta</taxon>
        <taxon>Spermatophyta</taxon>
        <taxon>Magnoliopsida</taxon>
        <taxon>Liliopsida</taxon>
        <taxon>Poales</taxon>
        <taxon>Poaceae</taxon>
        <taxon>PACMAD clade</taxon>
        <taxon>Panicoideae</taxon>
        <taxon>Andropogonodae</taxon>
        <taxon>Andropogoneae</taxon>
        <taxon>Tripsacinae</taxon>
        <taxon>Zea</taxon>
    </lineage>
</organism>
<evidence type="ECO:0000313" key="1">
    <source>
        <dbReference type="EMBL" id="ONM22301.1"/>
    </source>
</evidence>
<reference evidence="1" key="1">
    <citation type="submission" date="2015-12" db="EMBL/GenBank/DDBJ databases">
        <title>Update maize B73 reference genome by single molecule sequencing technologies.</title>
        <authorList>
            <consortium name="Maize Genome Sequencing Project"/>
            <person name="Ware D."/>
        </authorList>
    </citation>
    <scope>NUCLEOTIDE SEQUENCE [LARGE SCALE GENOMIC DNA]</scope>
    <source>
        <tissue evidence="1">Seedling</tissue>
    </source>
</reference>
<dbReference type="ExpressionAtlas" id="A0A1D6ERD7">
    <property type="expression patterns" value="baseline and differential"/>
</dbReference>
<name>A0A1D6ERD7_MAIZE</name>
<dbReference type="InParanoid" id="A0A1D6ERD7"/>
<dbReference type="AlphaFoldDB" id="A0A1D6ERD7"/>
<proteinExistence type="predicted"/>
<dbReference type="EMBL" id="CM007648">
    <property type="protein sequence ID" value="ONM22301.1"/>
    <property type="molecule type" value="Genomic_DNA"/>
</dbReference>
<accession>A0A1D6ERD7</accession>